<dbReference type="EMBL" id="FOMQ01000015">
    <property type="protein sequence ID" value="SFE12872.1"/>
    <property type="molecule type" value="Genomic_DNA"/>
</dbReference>
<dbReference type="Proteomes" id="UP000199517">
    <property type="component" value="Unassembled WGS sequence"/>
</dbReference>
<evidence type="ECO:0008006" key="4">
    <source>
        <dbReference type="Google" id="ProtNLM"/>
    </source>
</evidence>
<organism evidence="2 3">
    <name type="scientific">Paracidovorax konjaci</name>
    <dbReference type="NCBI Taxonomy" id="32040"/>
    <lineage>
        <taxon>Bacteria</taxon>
        <taxon>Pseudomonadati</taxon>
        <taxon>Pseudomonadota</taxon>
        <taxon>Betaproteobacteria</taxon>
        <taxon>Burkholderiales</taxon>
        <taxon>Comamonadaceae</taxon>
        <taxon>Paracidovorax</taxon>
    </lineage>
</organism>
<keyword evidence="3" id="KW-1185">Reference proteome</keyword>
<dbReference type="STRING" id="32040.SAMN04489710_11545"/>
<feature type="signal peptide" evidence="1">
    <location>
        <begin position="1"/>
        <end position="23"/>
    </location>
</feature>
<evidence type="ECO:0000256" key="1">
    <source>
        <dbReference type="SAM" id="SignalP"/>
    </source>
</evidence>
<reference evidence="3" key="1">
    <citation type="submission" date="2016-10" db="EMBL/GenBank/DDBJ databases">
        <authorList>
            <person name="Varghese N."/>
            <person name="Submissions S."/>
        </authorList>
    </citation>
    <scope>NUCLEOTIDE SEQUENCE [LARGE SCALE GENOMIC DNA]</scope>
    <source>
        <strain evidence="3">DSM 7481</strain>
    </source>
</reference>
<feature type="chain" id="PRO_5011641093" description="Lipoprotein" evidence="1">
    <location>
        <begin position="24"/>
        <end position="138"/>
    </location>
</feature>
<dbReference type="PROSITE" id="PS51257">
    <property type="entry name" value="PROKAR_LIPOPROTEIN"/>
    <property type="match status" value="1"/>
</dbReference>
<sequence length="138" mass="14308">MRFTPRGLLLSLAVALSAGCASRGDVAGNASLTAPVSEVAIVKAYTGSQEFLVAFVDYGEGDALVALTQAYHARELRLRPGRYTLRVHCSTPRGVAQPRVAVSVLAGQTYEVGCTFAGLGQPAARAGVKALYPTAAAQ</sequence>
<name>A0A1I1Y0E9_9BURK</name>
<dbReference type="AlphaFoldDB" id="A0A1I1Y0E9"/>
<accession>A0A1I1Y0E9</accession>
<proteinExistence type="predicted"/>
<keyword evidence="1" id="KW-0732">Signal</keyword>
<evidence type="ECO:0000313" key="3">
    <source>
        <dbReference type="Proteomes" id="UP000199517"/>
    </source>
</evidence>
<evidence type="ECO:0000313" key="2">
    <source>
        <dbReference type="EMBL" id="SFE12872.1"/>
    </source>
</evidence>
<protein>
    <recommendedName>
        <fullName evidence="4">Lipoprotein</fullName>
    </recommendedName>
</protein>
<gene>
    <name evidence="2" type="ORF">SAMN04489710_11545</name>
</gene>